<name>A0ACC0AXR7_CATRO</name>
<comment type="caution">
    <text evidence="1">The sequence shown here is derived from an EMBL/GenBank/DDBJ whole genome shotgun (WGS) entry which is preliminary data.</text>
</comment>
<proteinExistence type="predicted"/>
<sequence>MIHQMIGFRFHPTDEEMLLLLRHKAQGNTINPKLSAMIVERDFYSENGTPWIIFKQDDPWQTMVTESGKLIKDTKYLYVITRLKKISASRNNIIRAAGCGTWDGQTGKNYIKDKNKIIGFKKMFHFKPKIVEGNNNYGKWIMHEYHLDGDFLKGISQTNDFVICRIKWEFCSNDSNGGSQTPLLNSSSSSVSETAATSLEGVIKNVGNLENINNESFLGFDDLINIEEIINGDEGKFGEKEIYFIEKVDHILTEEEEEEDSEWGKFMIGTRSSKRLNNSDSYFDSWDSNSENVKIVKRKRI</sequence>
<dbReference type="Proteomes" id="UP001060085">
    <property type="component" value="Linkage Group LG05"/>
</dbReference>
<organism evidence="1 2">
    <name type="scientific">Catharanthus roseus</name>
    <name type="common">Madagascar periwinkle</name>
    <name type="synonym">Vinca rosea</name>
    <dbReference type="NCBI Taxonomy" id="4058"/>
    <lineage>
        <taxon>Eukaryota</taxon>
        <taxon>Viridiplantae</taxon>
        <taxon>Streptophyta</taxon>
        <taxon>Embryophyta</taxon>
        <taxon>Tracheophyta</taxon>
        <taxon>Spermatophyta</taxon>
        <taxon>Magnoliopsida</taxon>
        <taxon>eudicotyledons</taxon>
        <taxon>Gunneridae</taxon>
        <taxon>Pentapetalae</taxon>
        <taxon>asterids</taxon>
        <taxon>lamiids</taxon>
        <taxon>Gentianales</taxon>
        <taxon>Apocynaceae</taxon>
        <taxon>Rauvolfioideae</taxon>
        <taxon>Vinceae</taxon>
        <taxon>Catharanthinae</taxon>
        <taxon>Catharanthus</taxon>
    </lineage>
</organism>
<evidence type="ECO:0000313" key="2">
    <source>
        <dbReference type="Proteomes" id="UP001060085"/>
    </source>
</evidence>
<reference evidence="2" key="1">
    <citation type="journal article" date="2023" name="Nat. Plants">
        <title>Single-cell RNA sequencing provides a high-resolution roadmap for understanding the multicellular compartmentation of specialized metabolism.</title>
        <authorList>
            <person name="Sun S."/>
            <person name="Shen X."/>
            <person name="Li Y."/>
            <person name="Li Y."/>
            <person name="Wang S."/>
            <person name="Li R."/>
            <person name="Zhang H."/>
            <person name="Shen G."/>
            <person name="Guo B."/>
            <person name="Wei J."/>
            <person name="Xu J."/>
            <person name="St-Pierre B."/>
            <person name="Chen S."/>
            <person name="Sun C."/>
        </authorList>
    </citation>
    <scope>NUCLEOTIDE SEQUENCE [LARGE SCALE GENOMIC DNA]</scope>
</reference>
<gene>
    <name evidence="1" type="ORF">M9H77_24468</name>
</gene>
<protein>
    <submittedName>
        <fullName evidence="1">Uncharacterized protein</fullName>
    </submittedName>
</protein>
<evidence type="ECO:0000313" key="1">
    <source>
        <dbReference type="EMBL" id="KAI5665145.1"/>
    </source>
</evidence>
<dbReference type="EMBL" id="CM044705">
    <property type="protein sequence ID" value="KAI5665145.1"/>
    <property type="molecule type" value="Genomic_DNA"/>
</dbReference>
<keyword evidence="2" id="KW-1185">Reference proteome</keyword>
<accession>A0ACC0AXR7</accession>